<dbReference type="Pfam" id="PF14759">
    <property type="entry name" value="Reductase_C"/>
    <property type="match status" value="1"/>
</dbReference>
<dbReference type="SUPFAM" id="SSF55424">
    <property type="entry name" value="FAD/NAD-linked reductases, dimerisation (C-terminal) domain"/>
    <property type="match status" value="1"/>
</dbReference>
<evidence type="ECO:0000256" key="8">
    <source>
        <dbReference type="ARBA" id="ARBA00023014"/>
    </source>
</evidence>
<name>A0ABY5HJ54_9GAMM</name>
<dbReference type="SUPFAM" id="SSF51905">
    <property type="entry name" value="FAD/NAD(P)-binding domain"/>
    <property type="match status" value="2"/>
</dbReference>
<keyword evidence="6" id="KW-0560">Oxidoreductase</keyword>
<dbReference type="Gene3D" id="3.30.390.30">
    <property type="match status" value="1"/>
</dbReference>
<dbReference type="Gene3D" id="3.90.380.10">
    <property type="entry name" value="Naphthalene 1,2-dioxygenase Alpha Subunit, Chain A, domain 1"/>
    <property type="match status" value="1"/>
</dbReference>
<dbReference type="Pfam" id="PF00355">
    <property type="entry name" value="Rieske"/>
    <property type="match status" value="2"/>
</dbReference>
<gene>
    <name evidence="12" type="ORF">KDW95_18770</name>
</gene>
<evidence type="ECO:0000256" key="4">
    <source>
        <dbReference type="ARBA" id="ARBA00022723"/>
    </source>
</evidence>
<dbReference type="RefSeq" id="WP_255853325.1">
    <property type="nucleotide sequence ID" value="NZ_CP073347.1"/>
</dbReference>
<feature type="domain" description="Rieske" evidence="11">
    <location>
        <begin position="5"/>
        <end position="100"/>
    </location>
</feature>
<keyword evidence="8" id="KW-0411">Iron-sulfur</keyword>
<evidence type="ECO:0000313" key="13">
    <source>
        <dbReference type="Proteomes" id="UP001058461"/>
    </source>
</evidence>
<dbReference type="CDD" id="cd03528">
    <property type="entry name" value="Rieske_RO_ferredoxin"/>
    <property type="match status" value="1"/>
</dbReference>
<evidence type="ECO:0000256" key="3">
    <source>
        <dbReference type="ARBA" id="ARBA00022714"/>
    </source>
</evidence>
<dbReference type="InterPro" id="IPR036188">
    <property type="entry name" value="FAD/NAD-bd_sf"/>
</dbReference>
<dbReference type="InterPro" id="IPR023753">
    <property type="entry name" value="FAD/NAD-binding_dom"/>
</dbReference>
<evidence type="ECO:0000256" key="6">
    <source>
        <dbReference type="ARBA" id="ARBA00023002"/>
    </source>
</evidence>
<protein>
    <submittedName>
        <fullName evidence="12">FAD-dependent oxidoreductase</fullName>
    </submittedName>
</protein>
<evidence type="ECO:0000256" key="2">
    <source>
        <dbReference type="ARBA" id="ARBA00022630"/>
    </source>
</evidence>
<dbReference type="PROSITE" id="PS51296">
    <property type="entry name" value="RIESKE"/>
    <property type="match status" value="2"/>
</dbReference>
<evidence type="ECO:0000256" key="5">
    <source>
        <dbReference type="ARBA" id="ARBA00022827"/>
    </source>
</evidence>
<keyword evidence="3" id="KW-0001">2Fe-2S</keyword>
<dbReference type="Pfam" id="PF07992">
    <property type="entry name" value="Pyr_redox_2"/>
    <property type="match status" value="1"/>
</dbReference>
<comment type="cofactor">
    <cofactor evidence="1">
        <name>FAD</name>
        <dbReference type="ChEBI" id="CHEBI:57692"/>
    </cofactor>
</comment>
<sequence length="965" mass="105748">MAWHFLGAQESLLAEGEVKAITVDDMPVALYRLADQYYATHNICTHQTALLSEGFIEDGSIECPLHQGRFDIRSGKALCAPLKENLRTFRVRTDADGVFVDVTQSAEPPAAGRENNLIASTATADAAGGESAAPDTRTFVIVGGGQAAASAIQTLREQGFTGSIQVVSEEWHAPYERPPLSKDVLLGRTGPDASQLLSMERLKAMGVEFRPGVRAVELDTAERQLTLSDGVRLGYDRLLLVTGARPRVPDLPGFNLPQVFVLRSLDDALALRRVLGPGRRVGIVGGGFIGLEVASTAAELGAEVVVVEANRSILSRVLHPRAAMRVHQAAERKGVRFITSARTLGLQQTATGLRIDLEGAASPEVDLVVVGIGAQPNSELAEQGGLAVQNGIRVDSCGRTSVPEVYAAGDVATWPDSPDGRRLESWQNAQEQAAVAARHMAGDESAVYSVQPWFWSDQFGMNIQLIGVPSPGDEVLVDEQQGDAGAVYYLHNGERLTGMVVFDRPQALRAGRQWLTQGLSVEQLKRQLESHHSSRPGSDMPGAGRIIATSGANNMNIADYYRWPEEGLTRIPDWVYTDASIYQLEVEKIFHGKTWNYVALEAEIPLAGDYVRSFVGPTPVVVSRDDDGEVNVFLNRCAHRAAEFCRETRGNTKEFVCPYHQWSYDLKGNLAGVPFRRGVNGKGGMPKDFKNCDHGLKKLNVTSRGGVIFASFDPDMIPLADYLGAEVLAEFDATFDGRKLKVLGHYRNTMPGNWKLYHENLKDPYHATLLHTFLVTFGLLVAGNSSQMLADPTGLHGVMASARGDNVNVDDRKEMRAYREDFKLEDGQLLEYVAEFDSPWTVTMSTIWPNLIVQRELNTLGVRQIVPNGPNEMVMNWTMFGFEGDSDEMLNHRMRQGNLMGPAGFLGLEDNEAMKFVQDGMKRSVPGEHVVELDPNTQTGTSDTLISESAIRGMYRSWREILGIS</sequence>
<proteinExistence type="predicted"/>
<dbReference type="InterPro" id="IPR036922">
    <property type="entry name" value="Rieske_2Fe-2S_sf"/>
</dbReference>
<keyword evidence="4" id="KW-0479">Metal-binding</keyword>
<keyword evidence="13" id="KW-1185">Reference proteome</keyword>
<organism evidence="12 13">
    <name type="scientific">Marinobacterium rhizophilum</name>
    <dbReference type="NCBI Taxonomy" id="420402"/>
    <lineage>
        <taxon>Bacteria</taxon>
        <taxon>Pseudomonadati</taxon>
        <taxon>Pseudomonadota</taxon>
        <taxon>Gammaproteobacteria</taxon>
        <taxon>Oceanospirillales</taxon>
        <taxon>Oceanospirillaceae</taxon>
        <taxon>Marinobacterium</taxon>
    </lineage>
</organism>
<keyword evidence="5" id="KW-0274">FAD</keyword>
<keyword evidence="7" id="KW-0408">Iron</keyword>
<evidence type="ECO:0000259" key="11">
    <source>
        <dbReference type="PROSITE" id="PS51296"/>
    </source>
</evidence>
<feature type="domain" description="Rieske" evidence="11">
    <location>
        <begin position="595"/>
        <end position="710"/>
    </location>
</feature>
<evidence type="ECO:0000256" key="10">
    <source>
        <dbReference type="SAM" id="MobiDB-lite"/>
    </source>
</evidence>
<keyword evidence="2" id="KW-0285">Flavoprotein</keyword>
<evidence type="ECO:0000256" key="1">
    <source>
        <dbReference type="ARBA" id="ARBA00001974"/>
    </source>
</evidence>
<dbReference type="Proteomes" id="UP001058461">
    <property type="component" value="Chromosome"/>
</dbReference>
<dbReference type="InterPro" id="IPR015881">
    <property type="entry name" value="ARHD_Rieske_2Fe_2S"/>
</dbReference>
<dbReference type="PROSITE" id="PS00570">
    <property type="entry name" value="RING_HYDROXYL_ALPHA"/>
    <property type="match status" value="1"/>
</dbReference>
<accession>A0ABY5HJ54</accession>
<dbReference type="Gene3D" id="2.102.10.10">
    <property type="entry name" value="Rieske [2Fe-2S] iron-sulphur domain"/>
    <property type="match status" value="2"/>
</dbReference>
<dbReference type="Gene3D" id="3.50.50.60">
    <property type="entry name" value="FAD/NAD(P)-binding domain"/>
    <property type="match status" value="2"/>
</dbReference>
<dbReference type="PANTHER" id="PTHR43557:SF2">
    <property type="entry name" value="RIESKE DOMAIN-CONTAINING PROTEIN-RELATED"/>
    <property type="match status" value="1"/>
</dbReference>
<dbReference type="InterPro" id="IPR050446">
    <property type="entry name" value="FAD-oxidoreductase/Apoptosis"/>
</dbReference>
<feature type="region of interest" description="Disordered" evidence="10">
    <location>
        <begin position="526"/>
        <end position="545"/>
    </location>
</feature>
<dbReference type="PANTHER" id="PTHR43557">
    <property type="entry name" value="APOPTOSIS-INDUCING FACTOR 1"/>
    <property type="match status" value="1"/>
</dbReference>
<dbReference type="Pfam" id="PF00848">
    <property type="entry name" value="Ring_hydroxyl_A"/>
    <property type="match status" value="1"/>
</dbReference>
<evidence type="ECO:0000256" key="7">
    <source>
        <dbReference type="ARBA" id="ARBA00023004"/>
    </source>
</evidence>
<dbReference type="InterPro" id="IPR017941">
    <property type="entry name" value="Rieske_2Fe-2S"/>
</dbReference>
<dbReference type="SUPFAM" id="SSF55961">
    <property type="entry name" value="Bet v1-like"/>
    <property type="match status" value="1"/>
</dbReference>
<evidence type="ECO:0000313" key="12">
    <source>
        <dbReference type="EMBL" id="UTW11285.1"/>
    </source>
</evidence>
<reference evidence="12" key="1">
    <citation type="submission" date="2021-04" db="EMBL/GenBank/DDBJ databases">
        <title>Oceanospirillales bacteria with DddD are important DMSP degraders in coastal seawater.</title>
        <authorList>
            <person name="Liu J."/>
        </authorList>
    </citation>
    <scope>NUCLEOTIDE SEQUENCE</scope>
    <source>
        <strain evidence="12">D13-1</strain>
    </source>
</reference>
<dbReference type="SUPFAM" id="SSF50022">
    <property type="entry name" value="ISP domain"/>
    <property type="match status" value="2"/>
</dbReference>
<dbReference type="PRINTS" id="PR00090">
    <property type="entry name" value="RNGDIOXGNASE"/>
</dbReference>
<dbReference type="InterPro" id="IPR015879">
    <property type="entry name" value="Ring_hydroxy_dOase_asu_C_dom"/>
</dbReference>
<dbReference type="EMBL" id="CP073347">
    <property type="protein sequence ID" value="UTW11285.1"/>
    <property type="molecule type" value="Genomic_DNA"/>
</dbReference>
<keyword evidence="9" id="KW-0520">NAD</keyword>
<evidence type="ECO:0000256" key="9">
    <source>
        <dbReference type="ARBA" id="ARBA00023027"/>
    </source>
</evidence>
<dbReference type="InterPro" id="IPR001663">
    <property type="entry name" value="Rng_hydr_dOase-A"/>
</dbReference>
<dbReference type="InterPro" id="IPR016156">
    <property type="entry name" value="FAD/NAD-linked_Rdtase_dimer_sf"/>
</dbReference>
<dbReference type="InterPro" id="IPR028202">
    <property type="entry name" value="Reductase_C"/>
</dbReference>